<feature type="compositionally biased region" description="Acidic residues" evidence="5">
    <location>
        <begin position="795"/>
        <end position="805"/>
    </location>
</feature>
<feature type="compositionally biased region" description="Polar residues" evidence="5">
    <location>
        <begin position="1275"/>
        <end position="1284"/>
    </location>
</feature>
<feature type="compositionally biased region" description="Polar residues" evidence="5">
    <location>
        <begin position="555"/>
        <end position="565"/>
    </location>
</feature>
<dbReference type="Gene3D" id="1.10.238.10">
    <property type="entry name" value="EF-hand"/>
    <property type="match status" value="1"/>
</dbReference>
<feature type="compositionally biased region" description="Acidic residues" evidence="5">
    <location>
        <begin position="568"/>
        <end position="581"/>
    </location>
</feature>
<dbReference type="SUPFAM" id="SSF52266">
    <property type="entry name" value="SGNH hydrolase"/>
    <property type="match status" value="1"/>
</dbReference>
<feature type="region of interest" description="Disordered" evidence="5">
    <location>
        <begin position="713"/>
        <end position="749"/>
    </location>
</feature>
<accession>A0ABS3FBH6</accession>
<evidence type="ECO:0000256" key="4">
    <source>
        <dbReference type="ARBA" id="ARBA00022837"/>
    </source>
</evidence>
<keyword evidence="4" id="KW-0106">Calcium</keyword>
<organism evidence="6 7">
    <name type="scientific">Flagellimonas profundi</name>
    <dbReference type="NCBI Taxonomy" id="2915620"/>
    <lineage>
        <taxon>Bacteria</taxon>
        <taxon>Pseudomonadati</taxon>
        <taxon>Bacteroidota</taxon>
        <taxon>Flavobacteriia</taxon>
        <taxon>Flavobacteriales</taxon>
        <taxon>Flavobacteriaceae</taxon>
        <taxon>Flagellimonas</taxon>
    </lineage>
</organism>
<feature type="compositionally biased region" description="Acidic residues" evidence="5">
    <location>
        <begin position="1067"/>
        <end position="1077"/>
    </location>
</feature>
<feature type="region of interest" description="Disordered" evidence="5">
    <location>
        <begin position="986"/>
        <end position="1020"/>
    </location>
</feature>
<feature type="compositionally biased region" description="Acidic residues" evidence="5">
    <location>
        <begin position="659"/>
        <end position="669"/>
    </location>
</feature>
<dbReference type="InterPro" id="IPR036514">
    <property type="entry name" value="SGNH_hydro_sf"/>
</dbReference>
<dbReference type="RefSeq" id="WP_207026201.1">
    <property type="nucleotide sequence ID" value="NZ_JAFLNM010000001.1"/>
</dbReference>
<feature type="region of interest" description="Disordered" evidence="5">
    <location>
        <begin position="778"/>
        <end position="822"/>
    </location>
</feature>
<dbReference type="InterPro" id="IPR059100">
    <property type="entry name" value="TSP3_bac"/>
</dbReference>
<feature type="region of interest" description="Disordered" evidence="5">
    <location>
        <begin position="646"/>
        <end position="680"/>
    </location>
</feature>
<name>A0ABS3FBH6_9FLAO</name>
<dbReference type="PANTHER" id="PTHR37467:SF1">
    <property type="entry name" value="EXPORTED CALCIUM-BINDING GLYCOPROTEIN"/>
    <property type="match status" value="1"/>
</dbReference>
<evidence type="ECO:0000256" key="3">
    <source>
        <dbReference type="ARBA" id="ARBA00022729"/>
    </source>
</evidence>
<dbReference type="Pfam" id="PF18884">
    <property type="entry name" value="TSP3_bac"/>
    <property type="match status" value="16"/>
</dbReference>
<comment type="subcellular location">
    <subcellularLocation>
        <location evidence="1">Secreted</location>
    </subcellularLocation>
</comment>
<keyword evidence="7" id="KW-1185">Reference proteome</keyword>
<feature type="region of interest" description="Disordered" evidence="5">
    <location>
        <begin position="1122"/>
        <end position="1156"/>
    </location>
</feature>
<evidence type="ECO:0000313" key="7">
    <source>
        <dbReference type="Proteomes" id="UP000664807"/>
    </source>
</evidence>
<dbReference type="InterPro" id="IPR053180">
    <property type="entry name" value="Ca-binding_acidic-repeat"/>
</dbReference>
<evidence type="ECO:0000256" key="2">
    <source>
        <dbReference type="ARBA" id="ARBA00022525"/>
    </source>
</evidence>
<dbReference type="PANTHER" id="PTHR37467">
    <property type="entry name" value="EXPORTED CALCIUM-BINDING GLYCOPROTEIN-RELATED"/>
    <property type="match status" value="1"/>
</dbReference>
<sequence>MTLLNLLNCFIYKKKQVFGKFLLLLVLLISPFSYSQYDKVVVIGASIMEQVYGRDLVTPNATRTTEWQNNGVAVDVYGYGFSGYDINQIIPEVQNAMSTFTSNTLFMIHIGGNDVTATRPYATATQPQLDAISQAYDDLYAAIDPARLNDVIVMPITFREYTGDDVYNNQELGSLPYNQNILIPKILANTPAQINSDGNPIVDLYNFNRNNPETYSLDNIHPTIPDGEILLSDYMSQGASYFINSEATPPDPIAPADDNDGDFIVDSQDLDDDNDGILDVDEAADCAVGGSSLVWGNPTWSGGDPDDDVSSTATTTIDGTVVTADNSQTDFPQLQNSAFATEGTAFNGVDGLLLQAPTAQFLDSVNILRYRVSFDRPVTDVSFRIVDIDLRELADGDPYIGQVKVTISNQGQVITPTAGTDYTVGSAVTDLGGGFFRGNSWVNGTPDIGDVVYNLNQPVDDIFIELANVDPTTTAATPGNMAILISDISWSCAVVDTDGDTIPDHLDNDSDGDGCFDAIEGDGGFTLADVDGDGRLVGDVDANGIPVSAGAGQADVSSTDNTVTSGACDDDGDGLTNDEETALSTDPLNPDTDGDGVEDGQEVADTNDPLNPCDPVQVAGYTGYDSANAIWAAADCDGDGVTNGDEVTNGTDPYSNIDTDGDGINDDTEINNGTDENDPCSPAQAAGYTGYDSANAIWAAADCDGDGVTNGEEFTNGTDPYAVSADTDGDGIDDDNEINNGTDENDPCSPAQVAGYTGYDSANTIWAAADCDGDGVTNGEEFTNGTDPYAVSSDTDGDGIDDDNEINNGTDENDPCSPAQAAGYTGYDSANAIWAAADCDGDGVTNGEEFTNGTDPYAVSADTDGDGIDDDNEINNGTDENDPCSPAQAAGYTGYDSANAIWSAADCDNDGVTNGDEFTNGTDPYAVSADTDGDGIDDDNEINNGTDENDPCSPAQAAGYTGYDSANAIWAAADCDGDGVTNGDEFTNGTDPYAVSADTDGDGIDDDNEINNGTDENDPCSPAQAAGYTGYDSANAIWAVADCDGDGVTNGDEFTNGTDPYAVSADTDGDGIDDDNEINNGTDENDPCSPAQAAGYTGYDSANAIWAAADCDGDGVTNGEEFTNGTDPYAASADTDGDGIDDDNEINNGTDENDPCSPAQAAGYTGYDSANAIWAAADCDGDSVTNGDEFTNGTDPYLANIDSDGDGIDDDVEITNGTDPNDPCDPAQSVDYTGYDSNNTVWSSADCDGDGLTNGEELSLGTDVYNADTDGDTISDGQEVTDGTNPFEDCDSVGGTPLPDSFCDRDNDGLTDENEAELGTDPDNADTDGDTIEDGQEVADGTDPLDSCDSNGGTPPQGTICGVEIGNSIITPDGDGVNDRFTLNNIELYPNNSVEIFNRWGAAVFKTEDYNNNSNAFEGIANTGTSLNKGNVLPAGIYFYIIKYVDEGVSKNASGYLYINQ</sequence>
<feature type="compositionally biased region" description="Acidic residues" evidence="5">
    <location>
        <begin position="931"/>
        <end position="941"/>
    </location>
</feature>
<feature type="region of interest" description="Disordered" evidence="5">
    <location>
        <begin position="1270"/>
        <end position="1357"/>
    </location>
</feature>
<feature type="compositionally biased region" description="Acidic residues" evidence="5">
    <location>
        <begin position="592"/>
        <end position="602"/>
    </location>
</feature>
<feature type="region of interest" description="Disordered" evidence="5">
    <location>
        <begin position="1054"/>
        <end position="1094"/>
    </location>
</feature>
<feature type="region of interest" description="Disordered" evidence="5">
    <location>
        <begin position="849"/>
        <end position="890"/>
    </location>
</feature>
<evidence type="ECO:0000256" key="5">
    <source>
        <dbReference type="SAM" id="MobiDB-lite"/>
    </source>
</evidence>
<comment type="caution">
    <text evidence="6">The sequence shown here is derived from an EMBL/GenBank/DDBJ whole genome shotgun (WGS) entry which is preliminary data.</text>
</comment>
<feature type="compositionally biased region" description="Acidic residues" evidence="5">
    <location>
        <begin position="863"/>
        <end position="873"/>
    </location>
</feature>
<dbReference type="Proteomes" id="UP000664807">
    <property type="component" value="Unassembled WGS sequence"/>
</dbReference>
<dbReference type="Gene3D" id="3.40.50.1110">
    <property type="entry name" value="SGNH hydrolase"/>
    <property type="match status" value="1"/>
</dbReference>
<feature type="compositionally biased region" description="Acidic residues" evidence="5">
    <location>
        <begin position="1309"/>
        <end position="1337"/>
    </location>
</feature>
<feature type="compositionally biased region" description="Acidic residues" evidence="5">
    <location>
        <begin position="727"/>
        <end position="737"/>
    </location>
</feature>
<feature type="region of interest" description="Disordered" evidence="5">
    <location>
        <begin position="915"/>
        <end position="958"/>
    </location>
</feature>
<keyword evidence="3" id="KW-0732">Signal</keyword>
<feature type="compositionally biased region" description="Acidic residues" evidence="5">
    <location>
        <begin position="1135"/>
        <end position="1145"/>
    </location>
</feature>
<proteinExistence type="predicted"/>
<feature type="compositionally biased region" description="Polar residues" evidence="5">
    <location>
        <begin position="1348"/>
        <end position="1357"/>
    </location>
</feature>
<evidence type="ECO:0000313" key="6">
    <source>
        <dbReference type="EMBL" id="MBO0340504.1"/>
    </source>
</evidence>
<dbReference type="EMBL" id="JAFLNM010000001">
    <property type="protein sequence ID" value="MBO0340504.1"/>
    <property type="molecule type" value="Genomic_DNA"/>
</dbReference>
<feature type="region of interest" description="Disordered" evidence="5">
    <location>
        <begin position="549"/>
        <end position="613"/>
    </location>
</feature>
<gene>
    <name evidence="6" type="ORF">J0654_02560</name>
</gene>
<reference evidence="6 7" key="1">
    <citation type="submission" date="2021-03" db="EMBL/GenBank/DDBJ databases">
        <title>Muricauda lutimaris sp. nov. and Muricauda ruestringensis sp. nov, two marine members of the Flavobacteriaceae isolated from deep sea sediments of Western Pacific.</title>
        <authorList>
            <person name="Zhao S."/>
            <person name="Liu R."/>
        </authorList>
    </citation>
    <scope>NUCLEOTIDE SEQUENCE [LARGE SCALE GENOMIC DNA]</scope>
    <source>
        <strain evidence="6 7">BC31-3-A3</strain>
    </source>
</reference>
<protein>
    <submittedName>
        <fullName evidence="6">Gliding motility-associated C-terminal domain-containing protein</fullName>
    </submittedName>
</protein>
<evidence type="ECO:0000256" key="1">
    <source>
        <dbReference type="ARBA" id="ARBA00004613"/>
    </source>
</evidence>
<keyword evidence="2" id="KW-0964">Secreted</keyword>
<feature type="compositionally biased region" description="Acidic residues" evidence="5">
    <location>
        <begin position="999"/>
        <end position="1009"/>
    </location>
</feature>
<dbReference type="Pfam" id="PF13585">
    <property type="entry name" value="CHU_C"/>
    <property type="match status" value="1"/>
</dbReference>